<dbReference type="CDD" id="cd16922">
    <property type="entry name" value="HATPase_EvgS-ArcB-TorS-like"/>
    <property type="match status" value="1"/>
</dbReference>
<dbReference type="Gene3D" id="3.30.565.10">
    <property type="entry name" value="Histidine kinase-like ATPase, C-terminal domain"/>
    <property type="match status" value="1"/>
</dbReference>
<name>A0ABT8RQZ8_9FLAO</name>
<evidence type="ECO:0000259" key="16">
    <source>
        <dbReference type="PROSITE" id="PS50109"/>
    </source>
</evidence>
<evidence type="ECO:0000259" key="17">
    <source>
        <dbReference type="PROSITE" id="PS50110"/>
    </source>
</evidence>
<dbReference type="InterPro" id="IPR036641">
    <property type="entry name" value="HPT_dom_sf"/>
</dbReference>
<keyword evidence="7" id="KW-0808">Transferase</keyword>
<feature type="domain" description="HPt" evidence="18">
    <location>
        <begin position="716"/>
        <end position="812"/>
    </location>
</feature>
<evidence type="ECO:0000256" key="9">
    <source>
        <dbReference type="ARBA" id="ARBA00022777"/>
    </source>
</evidence>
<feature type="transmembrane region" description="Helical" evidence="15">
    <location>
        <begin position="275"/>
        <end position="295"/>
    </location>
</feature>
<dbReference type="Proteomes" id="UP001168579">
    <property type="component" value="Unassembled WGS sequence"/>
</dbReference>
<evidence type="ECO:0000259" key="18">
    <source>
        <dbReference type="PROSITE" id="PS50894"/>
    </source>
</evidence>
<dbReference type="InterPro" id="IPR004358">
    <property type="entry name" value="Sig_transdc_His_kin-like_C"/>
</dbReference>
<dbReference type="SMART" id="SM00448">
    <property type="entry name" value="REC"/>
    <property type="match status" value="1"/>
</dbReference>
<evidence type="ECO:0000313" key="20">
    <source>
        <dbReference type="Proteomes" id="UP001168579"/>
    </source>
</evidence>
<reference evidence="19" key="2">
    <citation type="submission" date="2023-06" db="EMBL/GenBank/DDBJ databases">
        <authorList>
            <person name="Lucena T."/>
            <person name="Sun Q."/>
        </authorList>
    </citation>
    <scope>NUCLEOTIDE SEQUENCE</scope>
    <source>
        <strain evidence="19">CECT 8869</strain>
    </source>
</reference>
<dbReference type="SUPFAM" id="SSF47384">
    <property type="entry name" value="Homodimeric domain of signal transducing histidine kinase"/>
    <property type="match status" value="1"/>
</dbReference>
<feature type="transmembrane region" description="Helical" evidence="15">
    <location>
        <begin position="12"/>
        <end position="31"/>
    </location>
</feature>
<evidence type="ECO:0000256" key="2">
    <source>
        <dbReference type="ARBA" id="ARBA00004429"/>
    </source>
</evidence>
<keyword evidence="9" id="KW-0418">Kinase</keyword>
<feature type="domain" description="Response regulatory" evidence="17">
    <location>
        <begin position="565"/>
        <end position="681"/>
    </location>
</feature>
<dbReference type="InterPro" id="IPR003661">
    <property type="entry name" value="HisK_dim/P_dom"/>
</dbReference>
<proteinExistence type="predicted"/>
<dbReference type="RefSeq" id="WP_304435626.1">
    <property type="nucleotide sequence ID" value="NZ_JAUKUC010000001.1"/>
</dbReference>
<sequence>MDTKKNNFTIKITLSYLLLILLAIIASYYIYNEVNAYIATETTTEKDNKLLRTNSFLAQLYEAESLSKLAIQTRSKSNFTAYQNKIDSIYTDIEALKLLTENTYQKGLLDSLHSLLRKKATNINALRTLKINDQTSSAIDSALKEFDKLEESLGIIKPESLAPNIDELSPKAQSAIKKVADYLNANIPQDENPQLKAQRMDSVLTISKNLLKDVQQENNNTENSLAMRENSINRTDMELTQQLRSILSSFEHEITMNSLANSIKKETLLNRSIKLAVIAAILGFLVVGVFIFILNRDFWKVNLLREKLEKEKQLSESLLKSREQLIATVSHDLRTPLNTISGYTQLIETSKTIDKEHLNHIKSATGYVNNLVNDLLDFSQLEAGKMVAKNNTFLVDQLLRESATNIATQYSQKNIDLILNLDTSLTKPIVLDDFRLRQILSNLLGNAFKFTDQGKISLSAFIKQIRNEPVLYIIIEDTGIGISKEQQKLIFKEFTQAGTTTNKKHEGYGLGLTITKKLTELLNGKIILKSEIGSGSKFTLKIPTQFGVLNTVPQSGSNKKKRINSALVIDDDPSFLQLIGEMMKSAHINTRLYTDFNTYDTAVNFHYDVVLTDIEMPNATGYDVVTKLRSPLFPNHTDQPIIAMTGRNDLSVEHFKNKGFDELFRKPFSKTELLQKLKLFGPITFTEKVNTTTPIQTKVKEGPFTFDTLKMFIGNDEAALNEILSTFLKDTEENAKNLTAAVDALNITEINKTAHKMLPMFRQLNAKKVVDVLEQFERLKRKELTAQQIKEKHLAVKQNINVIIKAISLRLD</sequence>
<evidence type="ECO:0000256" key="7">
    <source>
        <dbReference type="ARBA" id="ARBA00022679"/>
    </source>
</evidence>
<dbReference type="InterPro" id="IPR008207">
    <property type="entry name" value="Sig_transdc_His_kin_Hpt_dom"/>
</dbReference>
<evidence type="ECO:0000256" key="14">
    <source>
        <dbReference type="PROSITE-ProRule" id="PRU00169"/>
    </source>
</evidence>
<evidence type="ECO:0000313" key="19">
    <source>
        <dbReference type="EMBL" id="MDO1512566.1"/>
    </source>
</evidence>
<keyword evidence="6 14" id="KW-0597">Phosphoprotein</keyword>
<dbReference type="Gene3D" id="3.40.50.2300">
    <property type="match status" value="1"/>
</dbReference>
<evidence type="ECO:0000256" key="10">
    <source>
        <dbReference type="ARBA" id="ARBA00022840"/>
    </source>
</evidence>
<keyword evidence="11 15" id="KW-1133">Transmembrane helix</keyword>
<feature type="domain" description="Histidine kinase" evidence="16">
    <location>
        <begin position="328"/>
        <end position="546"/>
    </location>
</feature>
<dbReference type="Gene3D" id="1.10.287.130">
    <property type="match status" value="1"/>
</dbReference>
<evidence type="ECO:0000256" key="8">
    <source>
        <dbReference type="ARBA" id="ARBA00022692"/>
    </source>
</evidence>
<organism evidence="19 20">
    <name type="scientific">Maribacter confluentis</name>
    <dbReference type="NCBI Taxonomy" id="1656093"/>
    <lineage>
        <taxon>Bacteria</taxon>
        <taxon>Pseudomonadati</taxon>
        <taxon>Bacteroidota</taxon>
        <taxon>Flavobacteriia</taxon>
        <taxon>Flavobacteriales</taxon>
        <taxon>Flavobacteriaceae</taxon>
        <taxon>Maribacter</taxon>
    </lineage>
</organism>
<dbReference type="SUPFAM" id="SSF47226">
    <property type="entry name" value="Histidine-containing phosphotransfer domain, HPT domain"/>
    <property type="match status" value="1"/>
</dbReference>
<accession>A0ABT8RQZ8</accession>
<evidence type="ECO:0000256" key="5">
    <source>
        <dbReference type="ARBA" id="ARBA00022519"/>
    </source>
</evidence>
<dbReference type="PROSITE" id="PS50109">
    <property type="entry name" value="HIS_KIN"/>
    <property type="match status" value="1"/>
</dbReference>
<dbReference type="SMART" id="SM00387">
    <property type="entry name" value="HATPase_c"/>
    <property type="match status" value="1"/>
</dbReference>
<comment type="catalytic activity">
    <reaction evidence="1">
        <text>ATP + protein L-histidine = ADP + protein N-phospho-L-histidine.</text>
        <dbReference type="EC" id="2.7.13.3"/>
    </reaction>
</comment>
<dbReference type="PRINTS" id="PR00344">
    <property type="entry name" value="BCTRLSENSOR"/>
</dbReference>
<protein>
    <recommendedName>
        <fullName evidence="3">histidine kinase</fullName>
        <ecNumber evidence="3">2.7.13.3</ecNumber>
    </recommendedName>
</protein>
<evidence type="ECO:0000256" key="13">
    <source>
        <dbReference type="PROSITE-ProRule" id="PRU00110"/>
    </source>
</evidence>
<dbReference type="CDD" id="cd00156">
    <property type="entry name" value="REC"/>
    <property type="match status" value="1"/>
</dbReference>
<keyword evidence="4" id="KW-1003">Cell membrane</keyword>
<dbReference type="InterPro" id="IPR003594">
    <property type="entry name" value="HATPase_dom"/>
</dbReference>
<keyword evidence="10 19" id="KW-0067">ATP-binding</keyword>
<reference evidence="19" key="1">
    <citation type="journal article" date="2014" name="Int. J. Syst. Evol. Microbiol.">
        <title>Complete genome of a new Firmicutes species belonging to the dominant human colonic microbiota ('Ruminococcus bicirculans') reveals two chromosomes and a selective capacity to utilize plant glucans.</title>
        <authorList>
            <consortium name="NISC Comparative Sequencing Program"/>
            <person name="Wegmann U."/>
            <person name="Louis P."/>
            <person name="Goesmann A."/>
            <person name="Henrissat B."/>
            <person name="Duncan S.H."/>
            <person name="Flint H.J."/>
        </authorList>
    </citation>
    <scope>NUCLEOTIDE SEQUENCE</scope>
    <source>
        <strain evidence="19">CECT 8869</strain>
    </source>
</reference>
<dbReference type="Pfam" id="PF02518">
    <property type="entry name" value="HATPase_c"/>
    <property type="match status" value="1"/>
</dbReference>
<feature type="modified residue" description="Phosphohistidine" evidence="13">
    <location>
        <position position="755"/>
    </location>
</feature>
<evidence type="ECO:0000256" key="6">
    <source>
        <dbReference type="ARBA" id="ARBA00022553"/>
    </source>
</evidence>
<dbReference type="InterPro" id="IPR036097">
    <property type="entry name" value="HisK_dim/P_sf"/>
</dbReference>
<evidence type="ECO:0000256" key="11">
    <source>
        <dbReference type="ARBA" id="ARBA00022989"/>
    </source>
</evidence>
<dbReference type="SUPFAM" id="SSF52172">
    <property type="entry name" value="CheY-like"/>
    <property type="match status" value="1"/>
</dbReference>
<dbReference type="CDD" id="cd00082">
    <property type="entry name" value="HisKA"/>
    <property type="match status" value="1"/>
</dbReference>
<dbReference type="PROSITE" id="PS50110">
    <property type="entry name" value="RESPONSE_REGULATORY"/>
    <property type="match status" value="1"/>
</dbReference>
<dbReference type="InterPro" id="IPR036890">
    <property type="entry name" value="HATPase_C_sf"/>
</dbReference>
<keyword evidence="20" id="KW-1185">Reference proteome</keyword>
<evidence type="ECO:0000256" key="12">
    <source>
        <dbReference type="ARBA" id="ARBA00023136"/>
    </source>
</evidence>
<dbReference type="PROSITE" id="PS50894">
    <property type="entry name" value="HPT"/>
    <property type="match status" value="1"/>
</dbReference>
<evidence type="ECO:0000256" key="3">
    <source>
        <dbReference type="ARBA" id="ARBA00012438"/>
    </source>
</evidence>
<dbReference type="InterPro" id="IPR011006">
    <property type="entry name" value="CheY-like_superfamily"/>
</dbReference>
<dbReference type="GO" id="GO:0005524">
    <property type="term" value="F:ATP binding"/>
    <property type="evidence" value="ECO:0007669"/>
    <property type="project" value="UniProtKB-KW"/>
</dbReference>
<dbReference type="SMART" id="SM00388">
    <property type="entry name" value="HisKA"/>
    <property type="match status" value="1"/>
</dbReference>
<evidence type="ECO:0000256" key="1">
    <source>
        <dbReference type="ARBA" id="ARBA00000085"/>
    </source>
</evidence>
<keyword evidence="5" id="KW-0997">Cell inner membrane</keyword>
<keyword evidence="8 15" id="KW-0812">Transmembrane</keyword>
<dbReference type="InterPro" id="IPR005467">
    <property type="entry name" value="His_kinase_dom"/>
</dbReference>
<dbReference type="Pfam" id="PF00072">
    <property type="entry name" value="Response_reg"/>
    <property type="match status" value="1"/>
</dbReference>
<dbReference type="Pfam" id="PF00512">
    <property type="entry name" value="HisKA"/>
    <property type="match status" value="1"/>
</dbReference>
<dbReference type="PANTHER" id="PTHR43047">
    <property type="entry name" value="TWO-COMPONENT HISTIDINE PROTEIN KINASE"/>
    <property type="match status" value="1"/>
</dbReference>
<dbReference type="EC" id="2.7.13.3" evidence="3"/>
<comment type="caution">
    <text evidence="19">The sequence shown here is derived from an EMBL/GenBank/DDBJ whole genome shotgun (WGS) entry which is preliminary data.</text>
</comment>
<keyword evidence="10 19" id="KW-0547">Nucleotide-binding</keyword>
<dbReference type="Gene3D" id="1.20.120.160">
    <property type="entry name" value="HPT domain"/>
    <property type="match status" value="1"/>
</dbReference>
<comment type="subcellular location">
    <subcellularLocation>
        <location evidence="2">Cell inner membrane</location>
        <topology evidence="2">Multi-pass membrane protein</topology>
    </subcellularLocation>
</comment>
<dbReference type="InterPro" id="IPR001789">
    <property type="entry name" value="Sig_transdc_resp-reg_receiver"/>
</dbReference>
<evidence type="ECO:0000256" key="4">
    <source>
        <dbReference type="ARBA" id="ARBA00022475"/>
    </source>
</evidence>
<dbReference type="SUPFAM" id="SSF55874">
    <property type="entry name" value="ATPase domain of HSP90 chaperone/DNA topoisomerase II/histidine kinase"/>
    <property type="match status" value="1"/>
</dbReference>
<gene>
    <name evidence="19" type="ORF">Q2T41_07855</name>
</gene>
<feature type="modified residue" description="4-aspartylphosphate" evidence="14">
    <location>
        <position position="613"/>
    </location>
</feature>
<dbReference type="EMBL" id="JAUKUC010000001">
    <property type="protein sequence ID" value="MDO1512566.1"/>
    <property type="molecule type" value="Genomic_DNA"/>
</dbReference>
<keyword evidence="12 15" id="KW-0472">Membrane</keyword>
<evidence type="ECO:0000256" key="15">
    <source>
        <dbReference type="SAM" id="Phobius"/>
    </source>
</evidence>
<dbReference type="PANTHER" id="PTHR43047:SF64">
    <property type="entry name" value="HISTIDINE KINASE CONTAINING CHEY-HOMOLOGOUS RECEIVER DOMAIN AND PAS DOMAIN-RELATED"/>
    <property type="match status" value="1"/>
</dbReference>